<accession>A0ABT2WC01</accession>
<evidence type="ECO:0000256" key="5">
    <source>
        <dbReference type="ARBA" id="ARBA00022827"/>
    </source>
</evidence>
<dbReference type="InterPro" id="IPR036188">
    <property type="entry name" value="FAD/NAD-bd_sf"/>
</dbReference>
<dbReference type="Pfam" id="PF07992">
    <property type="entry name" value="Pyr_redox_2"/>
    <property type="match status" value="1"/>
</dbReference>
<dbReference type="EC" id="1.8.1.9" evidence="10"/>
<dbReference type="NCBIfam" id="TIGR01292">
    <property type="entry name" value="TRX_reduct"/>
    <property type="match status" value="1"/>
</dbReference>
<evidence type="ECO:0000259" key="12">
    <source>
        <dbReference type="Pfam" id="PF07992"/>
    </source>
</evidence>
<dbReference type="InterPro" id="IPR008255">
    <property type="entry name" value="Pyr_nucl-diS_OxRdtase_2_AS"/>
</dbReference>
<dbReference type="SUPFAM" id="SSF51905">
    <property type="entry name" value="FAD/NAD(P)-binding domain"/>
    <property type="match status" value="1"/>
</dbReference>
<evidence type="ECO:0000256" key="3">
    <source>
        <dbReference type="ARBA" id="ARBA00018719"/>
    </source>
</evidence>
<proteinExistence type="inferred from homology"/>
<evidence type="ECO:0000256" key="2">
    <source>
        <dbReference type="ARBA" id="ARBA00011738"/>
    </source>
</evidence>
<comment type="similarity">
    <text evidence="1 10">Belongs to the class-II pyridine nucleotide-disulfide oxidoreductase family.</text>
</comment>
<comment type="subunit">
    <text evidence="2 10">Homodimer.</text>
</comment>
<evidence type="ECO:0000256" key="9">
    <source>
        <dbReference type="ARBA" id="ARBA00048132"/>
    </source>
</evidence>
<organism evidence="13 14">
    <name type="scientific">Pallidibacillus thermolactis</name>
    <dbReference type="NCBI Taxonomy" id="251051"/>
    <lineage>
        <taxon>Bacteria</taxon>
        <taxon>Bacillati</taxon>
        <taxon>Bacillota</taxon>
        <taxon>Bacilli</taxon>
        <taxon>Bacillales</taxon>
        <taxon>Bacillaceae</taxon>
        <taxon>Pallidibacillus</taxon>
    </lineage>
</organism>
<dbReference type="InterPro" id="IPR050097">
    <property type="entry name" value="Ferredoxin-NADP_redctase_2"/>
</dbReference>
<evidence type="ECO:0000256" key="1">
    <source>
        <dbReference type="ARBA" id="ARBA00009333"/>
    </source>
</evidence>
<keyword evidence="14" id="KW-1185">Reference proteome</keyword>
<dbReference type="InterPro" id="IPR005982">
    <property type="entry name" value="Thioredox_Rdtase"/>
</dbReference>
<evidence type="ECO:0000256" key="4">
    <source>
        <dbReference type="ARBA" id="ARBA00022630"/>
    </source>
</evidence>
<dbReference type="InterPro" id="IPR023753">
    <property type="entry name" value="FAD/NAD-binding_dom"/>
</dbReference>
<evidence type="ECO:0000256" key="7">
    <source>
        <dbReference type="ARBA" id="ARBA00023157"/>
    </source>
</evidence>
<dbReference type="Proteomes" id="UP001208656">
    <property type="component" value="Unassembled WGS sequence"/>
</dbReference>
<dbReference type="GO" id="GO:0004791">
    <property type="term" value="F:thioredoxin-disulfide reductase (NADPH) activity"/>
    <property type="evidence" value="ECO:0007669"/>
    <property type="project" value="UniProtKB-EC"/>
</dbReference>
<evidence type="ECO:0000313" key="13">
    <source>
        <dbReference type="EMBL" id="MCU9593213.1"/>
    </source>
</evidence>
<keyword evidence="4 10" id="KW-0285">Flavoprotein</keyword>
<dbReference type="PROSITE" id="PS00573">
    <property type="entry name" value="PYRIDINE_REDOX_2"/>
    <property type="match status" value="1"/>
</dbReference>
<dbReference type="PANTHER" id="PTHR48105">
    <property type="entry name" value="THIOREDOXIN REDUCTASE 1-RELATED-RELATED"/>
    <property type="match status" value="1"/>
</dbReference>
<dbReference type="PRINTS" id="PR00469">
    <property type="entry name" value="PNDRDTASEII"/>
</dbReference>
<evidence type="ECO:0000256" key="8">
    <source>
        <dbReference type="ARBA" id="ARBA00023284"/>
    </source>
</evidence>
<keyword evidence="7" id="KW-1015">Disulfide bond</keyword>
<comment type="catalytic activity">
    <reaction evidence="9 10">
        <text>[thioredoxin]-dithiol + NADP(+) = [thioredoxin]-disulfide + NADPH + H(+)</text>
        <dbReference type="Rhea" id="RHEA:20345"/>
        <dbReference type="Rhea" id="RHEA-COMP:10698"/>
        <dbReference type="Rhea" id="RHEA-COMP:10700"/>
        <dbReference type="ChEBI" id="CHEBI:15378"/>
        <dbReference type="ChEBI" id="CHEBI:29950"/>
        <dbReference type="ChEBI" id="CHEBI:50058"/>
        <dbReference type="ChEBI" id="CHEBI:57783"/>
        <dbReference type="ChEBI" id="CHEBI:58349"/>
        <dbReference type="EC" id="1.8.1.9"/>
    </reaction>
</comment>
<dbReference type="EMBL" id="JAOUSE010000003">
    <property type="protein sequence ID" value="MCU9593213.1"/>
    <property type="molecule type" value="Genomic_DNA"/>
</dbReference>
<dbReference type="PRINTS" id="PR00368">
    <property type="entry name" value="FADPNR"/>
</dbReference>
<keyword evidence="11" id="KW-0521">NADP</keyword>
<comment type="cofactor">
    <cofactor evidence="11">
        <name>FAD</name>
        <dbReference type="ChEBI" id="CHEBI:57692"/>
    </cofactor>
    <text evidence="11">Binds 1 FAD per subunit.</text>
</comment>
<gene>
    <name evidence="13" type="primary">trxB</name>
    <name evidence="13" type="ORF">OEV82_01935</name>
</gene>
<evidence type="ECO:0000313" key="14">
    <source>
        <dbReference type="Proteomes" id="UP001208656"/>
    </source>
</evidence>
<comment type="caution">
    <text evidence="13">The sequence shown here is derived from an EMBL/GenBank/DDBJ whole genome shotgun (WGS) entry which is preliminary data.</text>
</comment>
<reference evidence="13 14" key="1">
    <citation type="submission" date="2022-10" db="EMBL/GenBank/DDBJ databases">
        <title>Description of Fervidibacillus gen. nov. in the family Fervidibacillaceae fam. nov. with two species, Fervidibacillus albus sp. nov., and Fervidibacillus halotolerans sp. nov., isolated from tidal flat sediments.</title>
        <authorList>
            <person name="Kwon K.K."/>
            <person name="Yang S.-H."/>
        </authorList>
    </citation>
    <scope>NUCLEOTIDE SEQUENCE [LARGE SCALE GENOMIC DNA]</scope>
    <source>
        <strain evidence="13 14">DSM 23332</strain>
    </source>
</reference>
<dbReference type="Gene3D" id="3.50.50.60">
    <property type="entry name" value="FAD/NAD(P)-binding domain"/>
    <property type="match status" value="2"/>
</dbReference>
<protein>
    <recommendedName>
        <fullName evidence="3 10">Thioredoxin reductase</fullName>
        <ecNumber evidence="10">1.8.1.9</ecNumber>
    </recommendedName>
</protein>
<evidence type="ECO:0000256" key="6">
    <source>
        <dbReference type="ARBA" id="ARBA00023002"/>
    </source>
</evidence>
<name>A0ABT2WC01_9BACI</name>
<evidence type="ECO:0000256" key="11">
    <source>
        <dbReference type="RuleBase" id="RU003881"/>
    </source>
</evidence>
<dbReference type="RefSeq" id="WP_173658414.1">
    <property type="nucleotide sequence ID" value="NZ_JAOUSE010000003.1"/>
</dbReference>
<keyword evidence="5 10" id="KW-0274">FAD</keyword>
<sequence>MTEEKIYDVAIIGAGPAGMTAAVYTSRANLSTLMIERGVPGGQMVNTGDIENYPGFDMIQGPELSNKMFEHAKKFGAEYAYGDIKEVVDGKEFKVIKAGSKEFKARAIIIATGAEYKKLGVPGEAELGGRGVSYCAVCDGAFFKNRQLVVVGGGDSAVEEGVYLTRFAEKVTIVHRRDKLRAQKILQDRAFANEKVDFIWNHTVKEINEKDGKVGSVTLVNTVDGTEQEFPCDGVFVYIGMVPLTKPFENLGITNEAGYIVTNELMETKVPGIFAAGDVREKQLRQIVTATGDGSIAAESAQQYVEKLKEELKTAEVK</sequence>
<keyword evidence="6 10" id="KW-0560">Oxidoreductase</keyword>
<feature type="domain" description="FAD/NAD(P)-binding" evidence="12">
    <location>
        <begin position="7"/>
        <end position="294"/>
    </location>
</feature>
<evidence type="ECO:0000256" key="10">
    <source>
        <dbReference type="RuleBase" id="RU003880"/>
    </source>
</evidence>
<keyword evidence="8 10" id="KW-0676">Redox-active center</keyword>